<dbReference type="AlphaFoldDB" id="A0A2T7D6C1"/>
<evidence type="ECO:0000313" key="3">
    <source>
        <dbReference type="Proteomes" id="UP000244336"/>
    </source>
</evidence>
<evidence type="ECO:0000256" key="1">
    <source>
        <dbReference type="SAM" id="SignalP"/>
    </source>
</evidence>
<keyword evidence="3" id="KW-1185">Reference proteome</keyword>
<sequence>MLLILYLLIQAFSNCSGSAEVNLRQPCVVVSLQTNLEILFKERNMMNAIIYLEAFTKEKGRGQPAFYYSIEGSRSRVCTAHCYSRLLRGLKGVNE</sequence>
<evidence type="ECO:0000313" key="2">
    <source>
        <dbReference type="EMBL" id="PUZ51122.1"/>
    </source>
</evidence>
<keyword evidence="1" id="KW-0732">Signal</keyword>
<feature type="chain" id="PRO_5015761258" evidence="1">
    <location>
        <begin position="20"/>
        <end position="95"/>
    </location>
</feature>
<gene>
    <name evidence="2" type="ORF">GQ55_6G150300</name>
</gene>
<reference evidence="2 3" key="1">
    <citation type="submission" date="2018-04" db="EMBL/GenBank/DDBJ databases">
        <title>WGS assembly of Panicum hallii var. hallii HAL2.</title>
        <authorList>
            <person name="Lovell J."/>
            <person name="Jenkins J."/>
            <person name="Lowry D."/>
            <person name="Mamidi S."/>
            <person name="Sreedasyam A."/>
            <person name="Weng X."/>
            <person name="Barry K."/>
            <person name="Bonette J."/>
            <person name="Campitelli B."/>
            <person name="Daum C."/>
            <person name="Gordon S."/>
            <person name="Gould B."/>
            <person name="Lipzen A."/>
            <person name="MacQueen A."/>
            <person name="Palacio-Mejia J."/>
            <person name="Plott C."/>
            <person name="Shakirov E."/>
            <person name="Shu S."/>
            <person name="Yoshinaga Y."/>
            <person name="Zane M."/>
            <person name="Rokhsar D."/>
            <person name="Grimwood J."/>
            <person name="Schmutz J."/>
            <person name="Juenger T."/>
        </authorList>
    </citation>
    <scope>NUCLEOTIDE SEQUENCE [LARGE SCALE GENOMIC DNA]</scope>
    <source>
        <strain evidence="3">cv. HAL2</strain>
    </source>
</reference>
<accession>A0A2T7D6C1</accession>
<name>A0A2T7D6C1_9POAL</name>
<dbReference type="EMBL" id="CM009754">
    <property type="protein sequence ID" value="PUZ51122.1"/>
    <property type="molecule type" value="Genomic_DNA"/>
</dbReference>
<feature type="signal peptide" evidence="1">
    <location>
        <begin position="1"/>
        <end position="19"/>
    </location>
</feature>
<organism evidence="2 3">
    <name type="scientific">Panicum hallii var. hallii</name>
    <dbReference type="NCBI Taxonomy" id="1504633"/>
    <lineage>
        <taxon>Eukaryota</taxon>
        <taxon>Viridiplantae</taxon>
        <taxon>Streptophyta</taxon>
        <taxon>Embryophyta</taxon>
        <taxon>Tracheophyta</taxon>
        <taxon>Spermatophyta</taxon>
        <taxon>Magnoliopsida</taxon>
        <taxon>Liliopsida</taxon>
        <taxon>Poales</taxon>
        <taxon>Poaceae</taxon>
        <taxon>PACMAD clade</taxon>
        <taxon>Panicoideae</taxon>
        <taxon>Panicodae</taxon>
        <taxon>Paniceae</taxon>
        <taxon>Panicinae</taxon>
        <taxon>Panicum</taxon>
        <taxon>Panicum sect. Panicum</taxon>
    </lineage>
</organism>
<proteinExistence type="predicted"/>
<protein>
    <submittedName>
        <fullName evidence="2">Uncharacterized protein</fullName>
    </submittedName>
</protein>
<dbReference type="Proteomes" id="UP000244336">
    <property type="component" value="Chromosome 6"/>
</dbReference>
<dbReference type="Gramene" id="PUZ51122">
    <property type="protein sequence ID" value="PUZ51122"/>
    <property type="gene ID" value="GQ55_6G150300"/>
</dbReference>